<dbReference type="InterPro" id="IPR050058">
    <property type="entry name" value="Ala-tRNA_ligase"/>
</dbReference>
<feature type="binding site" evidence="13">
    <location>
        <position position="672"/>
    </location>
    <ligand>
        <name>Zn(2+)</name>
        <dbReference type="ChEBI" id="CHEBI:29105"/>
    </ligand>
</feature>
<comment type="catalytic activity">
    <reaction evidence="12 13">
        <text>tRNA(Ala) + L-alanine + ATP = L-alanyl-tRNA(Ala) + AMP + diphosphate</text>
        <dbReference type="Rhea" id="RHEA:12540"/>
        <dbReference type="Rhea" id="RHEA-COMP:9657"/>
        <dbReference type="Rhea" id="RHEA-COMP:9923"/>
        <dbReference type="ChEBI" id="CHEBI:30616"/>
        <dbReference type="ChEBI" id="CHEBI:33019"/>
        <dbReference type="ChEBI" id="CHEBI:57972"/>
        <dbReference type="ChEBI" id="CHEBI:78442"/>
        <dbReference type="ChEBI" id="CHEBI:78497"/>
        <dbReference type="ChEBI" id="CHEBI:456215"/>
        <dbReference type="EC" id="6.1.1.7"/>
    </reaction>
</comment>
<evidence type="ECO:0000256" key="13">
    <source>
        <dbReference type="HAMAP-Rule" id="MF_00036"/>
    </source>
</evidence>
<dbReference type="InterPro" id="IPR045864">
    <property type="entry name" value="aa-tRNA-synth_II/BPL/LPL"/>
</dbReference>
<dbReference type="Gene3D" id="3.30.930.10">
    <property type="entry name" value="Bira Bifunctional Protein, Domain 2"/>
    <property type="match status" value="1"/>
</dbReference>
<evidence type="ECO:0000256" key="10">
    <source>
        <dbReference type="ARBA" id="ARBA00023146"/>
    </source>
</evidence>
<dbReference type="NCBIfam" id="TIGR00344">
    <property type="entry name" value="alaS"/>
    <property type="match status" value="1"/>
</dbReference>
<dbReference type="FunFam" id="3.10.310.40:FF:000001">
    <property type="entry name" value="Alanine--tRNA ligase"/>
    <property type="match status" value="1"/>
</dbReference>
<dbReference type="Pfam" id="PF07973">
    <property type="entry name" value="tRNA_SAD"/>
    <property type="match status" value="1"/>
</dbReference>
<accession>A0A833MD98</accession>
<dbReference type="GO" id="GO:0006419">
    <property type="term" value="P:alanyl-tRNA aminoacylation"/>
    <property type="evidence" value="ECO:0007669"/>
    <property type="project" value="UniProtKB-UniRule"/>
</dbReference>
<keyword evidence="5 13" id="KW-0547">Nucleotide-binding</keyword>
<evidence type="ECO:0000256" key="1">
    <source>
        <dbReference type="ARBA" id="ARBA00008226"/>
    </source>
</evidence>
<keyword evidence="7 13" id="KW-0067">ATP-binding</keyword>
<dbReference type="EC" id="6.1.1.7" evidence="13"/>
<dbReference type="SUPFAM" id="SSF55681">
    <property type="entry name" value="Class II aaRS and biotin synthetases"/>
    <property type="match status" value="1"/>
</dbReference>
<evidence type="ECO:0000313" key="16">
    <source>
        <dbReference type="Proteomes" id="UP000465601"/>
    </source>
</evidence>
<keyword evidence="4 13" id="KW-0479">Metal-binding</keyword>
<comment type="caution">
    <text evidence="15">The sequence shown here is derived from an EMBL/GenBank/DDBJ whole genome shotgun (WGS) entry which is preliminary data.</text>
</comment>
<keyword evidence="2 13" id="KW-0820">tRNA-binding</keyword>
<dbReference type="GO" id="GO:0140096">
    <property type="term" value="F:catalytic activity, acting on a protein"/>
    <property type="evidence" value="ECO:0007669"/>
    <property type="project" value="UniProtKB-ARBA"/>
</dbReference>
<dbReference type="Pfam" id="PF02272">
    <property type="entry name" value="DHHA1"/>
    <property type="match status" value="1"/>
</dbReference>
<keyword evidence="6 13" id="KW-0862">Zinc</keyword>
<dbReference type="InterPro" id="IPR018165">
    <property type="entry name" value="Ala-tRNA-synth_IIc_core"/>
</dbReference>
<feature type="binding site" evidence="13">
    <location>
        <position position="570"/>
    </location>
    <ligand>
        <name>Zn(2+)</name>
        <dbReference type="ChEBI" id="CHEBI:29105"/>
    </ligand>
</feature>
<reference evidence="15 16" key="1">
    <citation type="submission" date="2019-10" db="EMBL/GenBank/DDBJ databases">
        <title>Alkaliphilus serpentinus sp. nov. and Alkaliphilus pronyensis sp. nov., two novel anaerobic alkaliphilic species isolated from the serpentinized-hosted hydrothermal field of the Prony Bay (New Caledonia).</title>
        <authorList>
            <person name="Postec A."/>
        </authorList>
    </citation>
    <scope>NUCLEOTIDE SEQUENCE [LARGE SCALE GENOMIC DNA]</scope>
    <source>
        <strain evidence="15 16">LacT</strain>
    </source>
</reference>
<keyword evidence="3 13" id="KW-0436">Ligase</keyword>
<dbReference type="InterPro" id="IPR018162">
    <property type="entry name" value="Ala-tRNA-ligase_IIc_anticod-bd"/>
</dbReference>
<dbReference type="InterPro" id="IPR023033">
    <property type="entry name" value="Ala_tRNA_ligase_euk/bac"/>
</dbReference>
<dbReference type="Gene3D" id="3.30.980.10">
    <property type="entry name" value="Threonyl-trna Synthetase, Chain A, domain 2"/>
    <property type="match status" value="1"/>
</dbReference>
<keyword evidence="10 13" id="KW-0030">Aminoacyl-tRNA synthetase</keyword>
<comment type="similarity">
    <text evidence="1 13">Belongs to the class-II aminoacyl-tRNA synthetase family.</text>
</comment>
<comment type="domain">
    <text evidence="13">Consists of three domains; the N-terminal catalytic domain, the editing domain and the C-terminal C-Ala domain. The editing domain removes incorrectly charged amino acids, while the C-Ala domain, along with tRNA(Ala), serves as a bridge to cooperatively bring together the editing and aminoacylation centers thus stimulating deacylation of misacylated tRNAs.</text>
</comment>
<name>A0A833MD98_9FIRM</name>
<dbReference type="PRINTS" id="PR00980">
    <property type="entry name" value="TRNASYNTHALA"/>
</dbReference>
<keyword evidence="13" id="KW-0963">Cytoplasm</keyword>
<dbReference type="GO" id="GO:0005524">
    <property type="term" value="F:ATP binding"/>
    <property type="evidence" value="ECO:0007669"/>
    <property type="project" value="UniProtKB-UniRule"/>
</dbReference>
<gene>
    <name evidence="13 15" type="primary">alaS</name>
    <name evidence="15" type="ORF">F8153_11620</name>
</gene>
<dbReference type="SUPFAM" id="SSF101353">
    <property type="entry name" value="Putative anticodon-binding domain of alanyl-tRNA synthetase (AlaRS)"/>
    <property type="match status" value="1"/>
</dbReference>
<dbReference type="FunFam" id="3.30.930.10:FF:000004">
    <property type="entry name" value="Alanine--tRNA ligase"/>
    <property type="match status" value="1"/>
</dbReference>
<dbReference type="GO" id="GO:0016740">
    <property type="term" value="F:transferase activity"/>
    <property type="evidence" value="ECO:0007669"/>
    <property type="project" value="UniProtKB-ARBA"/>
</dbReference>
<dbReference type="FunFam" id="3.30.980.10:FF:000004">
    <property type="entry name" value="Alanine--tRNA ligase, cytoplasmic"/>
    <property type="match status" value="1"/>
</dbReference>
<dbReference type="PANTHER" id="PTHR11777">
    <property type="entry name" value="ALANYL-TRNA SYNTHETASE"/>
    <property type="match status" value="1"/>
</dbReference>
<dbReference type="PROSITE" id="PS50860">
    <property type="entry name" value="AA_TRNA_LIGASE_II_ALA"/>
    <property type="match status" value="1"/>
</dbReference>
<dbReference type="Gene3D" id="6.10.250.550">
    <property type="match status" value="1"/>
</dbReference>
<dbReference type="SUPFAM" id="SSF55186">
    <property type="entry name" value="ThrRS/AlaRS common domain"/>
    <property type="match status" value="1"/>
</dbReference>
<dbReference type="OrthoDB" id="9803884at2"/>
<dbReference type="Gene3D" id="3.30.54.20">
    <property type="match status" value="1"/>
</dbReference>
<evidence type="ECO:0000256" key="6">
    <source>
        <dbReference type="ARBA" id="ARBA00022833"/>
    </source>
</evidence>
<proteinExistence type="inferred from homology"/>
<feature type="domain" description="Alanyl-transfer RNA synthetases family profile" evidence="14">
    <location>
        <begin position="4"/>
        <end position="711"/>
    </location>
</feature>
<dbReference type="EMBL" id="WBZB01000040">
    <property type="protein sequence ID" value="KAB3527625.1"/>
    <property type="molecule type" value="Genomic_DNA"/>
</dbReference>
<organism evidence="15 16">
    <name type="scientific">Alkaliphilus serpentinus</name>
    <dbReference type="NCBI Taxonomy" id="1482731"/>
    <lineage>
        <taxon>Bacteria</taxon>
        <taxon>Bacillati</taxon>
        <taxon>Bacillota</taxon>
        <taxon>Clostridia</taxon>
        <taxon>Peptostreptococcales</taxon>
        <taxon>Natronincolaceae</taxon>
        <taxon>Alkaliphilus</taxon>
    </lineage>
</organism>
<dbReference type="PANTHER" id="PTHR11777:SF9">
    <property type="entry name" value="ALANINE--TRNA LIGASE, CYTOPLASMIC"/>
    <property type="match status" value="1"/>
</dbReference>
<evidence type="ECO:0000256" key="3">
    <source>
        <dbReference type="ARBA" id="ARBA00022598"/>
    </source>
</evidence>
<comment type="cofactor">
    <cofactor evidence="13">
        <name>Zn(2+)</name>
        <dbReference type="ChEBI" id="CHEBI:29105"/>
    </cofactor>
    <text evidence="13">Binds 1 zinc ion per subunit.</text>
</comment>
<dbReference type="RefSeq" id="WP_151866520.1">
    <property type="nucleotide sequence ID" value="NZ_WBZB01000040.1"/>
</dbReference>
<dbReference type="FunFam" id="3.30.54.20:FF:000001">
    <property type="entry name" value="Alanine--tRNA ligase"/>
    <property type="match status" value="1"/>
</dbReference>
<dbReference type="SUPFAM" id="SSF50447">
    <property type="entry name" value="Translation proteins"/>
    <property type="match status" value="1"/>
</dbReference>
<protein>
    <recommendedName>
        <fullName evidence="13">Alanine--tRNA ligase</fullName>
        <ecNumber evidence="13">6.1.1.7</ecNumber>
    </recommendedName>
    <alternativeName>
        <fullName evidence="13">Alanyl-tRNA synthetase</fullName>
        <shortName evidence="13">AlaRS</shortName>
    </alternativeName>
</protein>
<keyword evidence="16" id="KW-1185">Reference proteome</keyword>
<evidence type="ECO:0000256" key="9">
    <source>
        <dbReference type="ARBA" id="ARBA00022917"/>
    </source>
</evidence>
<dbReference type="InterPro" id="IPR018164">
    <property type="entry name" value="Ala-tRNA-synth_IIc_N"/>
</dbReference>
<keyword evidence="9 13" id="KW-0648">Protein biosynthesis</keyword>
<dbReference type="Gene3D" id="3.10.310.40">
    <property type="match status" value="1"/>
</dbReference>
<feature type="binding site" evidence="13">
    <location>
        <position position="668"/>
    </location>
    <ligand>
        <name>Zn(2+)</name>
        <dbReference type="ChEBI" id="CHEBI:29105"/>
    </ligand>
</feature>
<sequence>MEKLGLNKIRKQFLEFFKSKEHLVVPSYPLVPQNDKSLLLINAGMAPLKPYFASTEEPPNKRMATCQKCIRTGDIENVGKTDRHGTFFEMLGNFSFGDYFKKESIQWGWEFVTEYLKLPVDRLWASIYLEDDEAFDIWNKVVGLPADRIVRLGKEDNFWEIGTGPCGPCSEIYYDRGEKFGCSSENCKPGCDCDRYIEFWNLVFTQFDKDEKGNYNPLPKPNIDTGMGIERVACIMQEVQSIFDIDTMVEILINVCRLTGAKYLADKKTDISIRIITDHIRSITFMISDGIIPSNEGRGYVLRRILRRAARHGKLLGKNTPFLYELMDSVAASYGDTYQELRDKKEYIVKVIKVEEERFQETINQGLEILNQHINDLEDDGEKTLKGEHAFKLYDTFGFPLELTKEILEEKGMDVDEHAFEEEMNHQRERARSARAEGEIEGWKEDIFASLGKDKKTTFEGYGKLSLKAEILAVAQGNEIVNEAFAGDEVMIITNTTPCYPEGGGQIGDKGLIYNDGFKGNIIDTKKGANNRILHVVKITEGKIANGETVTIKVTNNLRAATAKNHTATHLLHKALKEVVGDHVQQAGSLVNPERLRFDFTHFEGLSQDQINRIEDIINDKVMEALPVEVFESTLKEAKDMGAEALFGEKYGETVRVVKAGDYSTELCGGTHIDNTSEVGMLLILSEGGIAAGVRRIEAITGKEAYNYIKQQQDTLVKVSETIKTQPSMLLNRVEAIMSELKDKDREISKLKSQLAKGATDNILDNSIIIKDVKTILYHIGEAEMNDLRTMADTIKEKMDSGVILLASEKEGKANFVAMVTKDLVSRGLHAGNIVKEAAKITGGGGGGRPDMAQAGGKNPEKIHEALTLVKDFIEGQIK</sequence>
<dbReference type="GO" id="GO:0008270">
    <property type="term" value="F:zinc ion binding"/>
    <property type="evidence" value="ECO:0007669"/>
    <property type="project" value="UniProtKB-UniRule"/>
</dbReference>
<dbReference type="GO" id="GO:0002161">
    <property type="term" value="F:aminoacyl-tRNA deacylase activity"/>
    <property type="evidence" value="ECO:0007669"/>
    <property type="project" value="TreeGrafter"/>
</dbReference>
<evidence type="ECO:0000256" key="4">
    <source>
        <dbReference type="ARBA" id="ARBA00022723"/>
    </source>
</evidence>
<comment type="function">
    <text evidence="11 13">Catalyzes the attachment of alanine to tRNA(Ala) in a two-step reaction: alanine is first activated by ATP to form Ala-AMP and then transferred to the acceptor end of tRNA(Ala). Also edits incorrectly charged Ser-tRNA(Ala) and Gly-tRNA(Ala) via its editing domain.</text>
</comment>
<evidence type="ECO:0000259" key="14">
    <source>
        <dbReference type="PROSITE" id="PS50860"/>
    </source>
</evidence>
<dbReference type="AlphaFoldDB" id="A0A833MD98"/>
<evidence type="ECO:0000256" key="12">
    <source>
        <dbReference type="ARBA" id="ARBA00048300"/>
    </source>
</evidence>
<dbReference type="HAMAP" id="MF_00036_B">
    <property type="entry name" value="Ala_tRNA_synth_B"/>
    <property type="match status" value="1"/>
</dbReference>
<dbReference type="InterPro" id="IPR012947">
    <property type="entry name" value="tRNA_SAD"/>
</dbReference>
<comment type="subcellular location">
    <subcellularLocation>
        <location evidence="13">Cytoplasm</location>
    </subcellularLocation>
</comment>
<dbReference type="InterPro" id="IPR003156">
    <property type="entry name" value="DHHA1_dom"/>
</dbReference>
<evidence type="ECO:0000256" key="8">
    <source>
        <dbReference type="ARBA" id="ARBA00022884"/>
    </source>
</evidence>
<evidence type="ECO:0000256" key="5">
    <source>
        <dbReference type="ARBA" id="ARBA00022741"/>
    </source>
</evidence>
<evidence type="ECO:0000256" key="2">
    <source>
        <dbReference type="ARBA" id="ARBA00022555"/>
    </source>
</evidence>
<dbReference type="GO" id="GO:0000049">
    <property type="term" value="F:tRNA binding"/>
    <property type="evidence" value="ECO:0007669"/>
    <property type="project" value="UniProtKB-KW"/>
</dbReference>
<dbReference type="InterPro" id="IPR009000">
    <property type="entry name" value="Transl_B-barrel_sf"/>
</dbReference>
<dbReference type="GO" id="GO:0004813">
    <property type="term" value="F:alanine-tRNA ligase activity"/>
    <property type="evidence" value="ECO:0007669"/>
    <property type="project" value="UniProtKB-UniRule"/>
</dbReference>
<feature type="binding site" evidence="13">
    <location>
        <position position="566"/>
    </location>
    <ligand>
        <name>Zn(2+)</name>
        <dbReference type="ChEBI" id="CHEBI:29105"/>
    </ligand>
</feature>
<dbReference type="InterPro" id="IPR002318">
    <property type="entry name" value="Ala-tRNA-lgiase_IIc"/>
</dbReference>
<keyword evidence="8 13" id="KW-0694">RNA-binding</keyword>
<dbReference type="InterPro" id="IPR018163">
    <property type="entry name" value="Thr/Ala-tRNA-synth_IIc_edit"/>
</dbReference>
<evidence type="ECO:0000256" key="7">
    <source>
        <dbReference type="ARBA" id="ARBA00022840"/>
    </source>
</evidence>
<evidence type="ECO:0000313" key="15">
    <source>
        <dbReference type="EMBL" id="KAB3527625.1"/>
    </source>
</evidence>
<dbReference type="SMART" id="SM00863">
    <property type="entry name" value="tRNA_SAD"/>
    <property type="match status" value="1"/>
</dbReference>
<evidence type="ECO:0000256" key="11">
    <source>
        <dbReference type="ARBA" id="ARBA00024779"/>
    </source>
</evidence>
<dbReference type="Pfam" id="PF01411">
    <property type="entry name" value="tRNA-synt_2c"/>
    <property type="match status" value="1"/>
</dbReference>
<dbReference type="GO" id="GO:0005829">
    <property type="term" value="C:cytosol"/>
    <property type="evidence" value="ECO:0007669"/>
    <property type="project" value="TreeGrafter"/>
</dbReference>
<dbReference type="Proteomes" id="UP000465601">
    <property type="component" value="Unassembled WGS sequence"/>
</dbReference>
<dbReference type="Gene3D" id="2.40.30.130">
    <property type="match status" value="1"/>
</dbReference>
<dbReference type="CDD" id="cd00673">
    <property type="entry name" value="AlaRS_core"/>
    <property type="match status" value="1"/>
</dbReference>